<sequence>MQSDCDLDLKFQLQELIPDFVKKELIPEQQVA</sequence>
<reference evidence="1" key="2">
    <citation type="journal article" date="2015" name="Data Brief">
        <title>Shoot transcriptome of the giant reed, Arundo donax.</title>
        <authorList>
            <person name="Barrero R.A."/>
            <person name="Guerrero F.D."/>
            <person name="Moolhuijzen P."/>
            <person name="Goolsby J.A."/>
            <person name="Tidwell J."/>
            <person name="Bellgard S.E."/>
            <person name="Bellgard M.I."/>
        </authorList>
    </citation>
    <scope>NUCLEOTIDE SEQUENCE</scope>
    <source>
        <tissue evidence="1">Shoot tissue taken approximately 20 cm above the soil surface</tissue>
    </source>
</reference>
<accession>A0A0A9GVI5</accession>
<reference evidence="1" key="1">
    <citation type="submission" date="2014-09" db="EMBL/GenBank/DDBJ databases">
        <authorList>
            <person name="Magalhaes I.L.F."/>
            <person name="Oliveira U."/>
            <person name="Santos F.R."/>
            <person name="Vidigal T.H.D.A."/>
            <person name="Brescovit A.D."/>
            <person name="Santos A.J."/>
        </authorList>
    </citation>
    <scope>NUCLEOTIDE SEQUENCE</scope>
    <source>
        <tissue evidence="1">Shoot tissue taken approximately 20 cm above the soil surface</tissue>
    </source>
</reference>
<dbReference type="AlphaFoldDB" id="A0A0A9GVI5"/>
<evidence type="ECO:0000313" key="1">
    <source>
        <dbReference type="EMBL" id="JAE26571.1"/>
    </source>
</evidence>
<protein>
    <submittedName>
        <fullName evidence="1">Uncharacterized protein</fullName>
    </submittedName>
</protein>
<organism evidence="1">
    <name type="scientific">Arundo donax</name>
    <name type="common">Giant reed</name>
    <name type="synonym">Donax arundinaceus</name>
    <dbReference type="NCBI Taxonomy" id="35708"/>
    <lineage>
        <taxon>Eukaryota</taxon>
        <taxon>Viridiplantae</taxon>
        <taxon>Streptophyta</taxon>
        <taxon>Embryophyta</taxon>
        <taxon>Tracheophyta</taxon>
        <taxon>Spermatophyta</taxon>
        <taxon>Magnoliopsida</taxon>
        <taxon>Liliopsida</taxon>
        <taxon>Poales</taxon>
        <taxon>Poaceae</taxon>
        <taxon>PACMAD clade</taxon>
        <taxon>Arundinoideae</taxon>
        <taxon>Arundineae</taxon>
        <taxon>Arundo</taxon>
    </lineage>
</organism>
<dbReference type="EMBL" id="GBRH01171325">
    <property type="protein sequence ID" value="JAE26571.1"/>
    <property type="molecule type" value="Transcribed_RNA"/>
</dbReference>
<proteinExistence type="predicted"/>
<name>A0A0A9GVI5_ARUDO</name>